<evidence type="ECO:0000313" key="1">
    <source>
        <dbReference type="EMBL" id="RIA87512.1"/>
    </source>
</evidence>
<accession>A0A397SP94</accession>
<keyword evidence="2" id="KW-1185">Reference proteome</keyword>
<dbReference type="STRING" id="658196.A0A397SP94"/>
<dbReference type="Gene3D" id="1.25.40.420">
    <property type="match status" value="1"/>
</dbReference>
<dbReference type="EMBL" id="QKYT01000305">
    <property type="protein sequence ID" value="RIA87512.1"/>
    <property type="molecule type" value="Genomic_DNA"/>
</dbReference>
<sequence>MFMAEVFIGWEEYDASDVIKILVAINELGLQELNPFLQSFLIKNKSDWMKQNFVLVFQPKKSLISLIRHKNLQMSGIQVWKHVLKWGLVQNPELPSDPTSYSKDDFITLKDTLQHYPANYFNT</sequence>
<organism evidence="1 2">
    <name type="scientific">Glomus cerebriforme</name>
    <dbReference type="NCBI Taxonomy" id="658196"/>
    <lineage>
        <taxon>Eukaryota</taxon>
        <taxon>Fungi</taxon>
        <taxon>Fungi incertae sedis</taxon>
        <taxon>Mucoromycota</taxon>
        <taxon>Glomeromycotina</taxon>
        <taxon>Glomeromycetes</taxon>
        <taxon>Glomerales</taxon>
        <taxon>Glomeraceae</taxon>
        <taxon>Glomus</taxon>
    </lineage>
</organism>
<dbReference type="Proteomes" id="UP000265703">
    <property type="component" value="Unassembled WGS sequence"/>
</dbReference>
<dbReference type="OrthoDB" id="10590408at2759"/>
<proteinExistence type="predicted"/>
<comment type="caution">
    <text evidence="1">The sequence shown here is derived from an EMBL/GenBank/DDBJ whole genome shotgun (WGS) entry which is preliminary data.</text>
</comment>
<evidence type="ECO:0000313" key="2">
    <source>
        <dbReference type="Proteomes" id="UP000265703"/>
    </source>
</evidence>
<reference evidence="1 2" key="1">
    <citation type="submission" date="2018-06" db="EMBL/GenBank/DDBJ databases">
        <title>Comparative genomics reveals the genomic features of Rhizophagus irregularis, R. cerebriforme, R. diaphanum and Gigaspora rosea, and their symbiotic lifestyle signature.</title>
        <authorList>
            <person name="Morin E."/>
            <person name="San Clemente H."/>
            <person name="Chen E.C.H."/>
            <person name="De La Providencia I."/>
            <person name="Hainaut M."/>
            <person name="Kuo A."/>
            <person name="Kohler A."/>
            <person name="Murat C."/>
            <person name="Tang N."/>
            <person name="Roy S."/>
            <person name="Loubradou J."/>
            <person name="Henrissat B."/>
            <person name="Grigoriev I.V."/>
            <person name="Corradi N."/>
            <person name="Roux C."/>
            <person name="Martin F.M."/>
        </authorList>
    </citation>
    <scope>NUCLEOTIDE SEQUENCE [LARGE SCALE GENOMIC DNA]</scope>
    <source>
        <strain evidence="1 2">DAOM 227022</strain>
    </source>
</reference>
<name>A0A397SP94_9GLOM</name>
<gene>
    <name evidence="1" type="ORF">C1645_827678</name>
</gene>
<dbReference type="AlphaFoldDB" id="A0A397SP94"/>
<evidence type="ECO:0008006" key="3">
    <source>
        <dbReference type="Google" id="ProtNLM"/>
    </source>
</evidence>
<protein>
    <recommendedName>
        <fullName evidence="3">BACK domain-containing protein</fullName>
    </recommendedName>
</protein>